<feature type="domain" description="DUF397" evidence="1">
    <location>
        <begin position="12"/>
        <end position="65"/>
    </location>
</feature>
<keyword evidence="3" id="KW-1185">Reference proteome</keyword>
<reference evidence="2 3" key="1">
    <citation type="submission" date="2017-06" db="EMBL/GenBank/DDBJ databases">
        <authorList>
            <person name="Kim H.J."/>
            <person name="Triplett B.A."/>
        </authorList>
    </citation>
    <scope>NUCLEOTIDE SEQUENCE [LARGE SCALE GENOMIC DNA]</scope>
    <source>
        <strain evidence="2">FRACA_ARgP5</strain>
    </source>
</reference>
<evidence type="ECO:0000259" key="1">
    <source>
        <dbReference type="Pfam" id="PF04149"/>
    </source>
</evidence>
<proteinExistence type="predicted"/>
<evidence type="ECO:0000313" key="2">
    <source>
        <dbReference type="EMBL" id="SNQ46458.1"/>
    </source>
</evidence>
<dbReference type="InterPro" id="IPR007278">
    <property type="entry name" value="DUF397"/>
</dbReference>
<organism evidence="2 3">
    <name type="scientific">Frankia canadensis</name>
    <dbReference type="NCBI Taxonomy" id="1836972"/>
    <lineage>
        <taxon>Bacteria</taxon>
        <taxon>Bacillati</taxon>
        <taxon>Actinomycetota</taxon>
        <taxon>Actinomycetes</taxon>
        <taxon>Frankiales</taxon>
        <taxon>Frankiaceae</taxon>
        <taxon>Frankia</taxon>
    </lineage>
</organism>
<name>A0A2I2KLA7_9ACTN</name>
<dbReference type="Proteomes" id="UP000234331">
    <property type="component" value="Unassembled WGS sequence"/>
</dbReference>
<dbReference type="RefSeq" id="WP_101830466.1">
    <property type="nucleotide sequence ID" value="NZ_FZMO01000046.1"/>
</dbReference>
<dbReference type="EMBL" id="FZMO01000046">
    <property type="protein sequence ID" value="SNQ46458.1"/>
    <property type="molecule type" value="Genomic_DNA"/>
</dbReference>
<protein>
    <recommendedName>
        <fullName evidence="1">DUF397 domain-containing protein</fullName>
    </recommendedName>
</protein>
<sequence length="71" mass="7707">MNKIDFDPAQLTFVKSSHSDGERACVEVARIPGGLGVAVRDSKDPDVRPQIYTAQEWAAFVAGVRAGEFDL</sequence>
<evidence type="ECO:0000313" key="3">
    <source>
        <dbReference type="Proteomes" id="UP000234331"/>
    </source>
</evidence>
<dbReference type="AlphaFoldDB" id="A0A2I2KLA7"/>
<accession>A0A2I2KLA7</accession>
<dbReference type="OrthoDB" id="4299240at2"/>
<dbReference type="Pfam" id="PF04149">
    <property type="entry name" value="DUF397"/>
    <property type="match status" value="1"/>
</dbReference>
<gene>
    <name evidence="2" type="ORF">FRACA_140057</name>
</gene>